<organism evidence="2 3">
    <name type="scientific">Paenibacillus hodogayensis</name>
    <dbReference type="NCBI Taxonomy" id="279208"/>
    <lineage>
        <taxon>Bacteria</taxon>
        <taxon>Bacillati</taxon>
        <taxon>Bacillota</taxon>
        <taxon>Bacilli</taxon>
        <taxon>Bacillales</taxon>
        <taxon>Paenibacillaceae</taxon>
        <taxon>Paenibacillus</taxon>
    </lineage>
</organism>
<dbReference type="GO" id="GO:0016829">
    <property type="term" value="F:lyase activity"/>
    <property type="evidence" value="ECO:0007669"/>
    <property type="project" value="UniProtKB-KW"/>
</dbReference>
<dbReference type="Pfam" id="PF01965">
    <property type="entry name" value="DJ-1_PfpI"/>
    <property type="match status" value="1"/>
</dbReference>
<dbReference type="InterPro" id="IPR002818">
    <property type="entry name" value="DJ-1/PfpI"/>
</dbReference>
<proteinExistence type="predicted"/>
<dbReference type="PANTHER" id="PTHR43130:SF14">
    <property type="entry name" value="DJ-1_PFPI DOMAIN-CONTAINING PROTEIN"/>
    <property type="match status" value="1"/>
</dbReference>
<keyword evidence="2" id="KW-0456">Lyase</keyword>
<dbReference type="CDD" id="cd03139">
    <property type="entry name" value="GATase1_PfpI_2"/>
    <property type="match status" value="1"/>
</dbReference>
<dbReference type="InterPro" id="IPR052158">
    <property type="entry name" value="INH-QAR"/>
</dbReference>
<dbReference type="SUPFAM" id="SSF52317">
    <property type="entry name" value="Class I glutamine amidotransferase-like"/>
    <property type="match status" value="1"/>
</dbReference>
<sequence>MQSWKVGILLFDDVEVLDFAGPFEVFAVTALNRGQADEWKPFEVTTISESGHLVTARNGLKVTPDYNFHTAPSYDLLVIPGGMGTRREIDNAVLLDWIRKRFEEVQWMTSVCTGALLLAKAGLLDGKHATTHWASLERMRTEYPEVTVVDGVKFVDEDRIVTSAGISAGIHMAFHMVNRLLGTTAAEETARMMEFDICLDEDGAR</sequence>
<dbReference type="RefSeq" id="WP_344902526.1">
    <property type="nucleotide sequence ID" value="NZ_BAAAYO010000001.1"/>
</dbReference>
<evidence type="ECO:0000313" key="2">
    <source>
        <dbReference type="EMBL" id="MFB9753044.1"/>
    </source>
</evidence>
<dbReference type="Proteomes" id="UP001589619">
    <property type="component" value="Unassembled WGS sequence"/>
</dbReference>
<evidence type="ECO:0000259" key="1">
    <source>
        <dbReference type="Pfam" id="PF01965"/>
    </source>
</evidence>
<reference evidence="2 3" key="1">
    <citation type="submission" date="2024-09" db="EMBL/GenBank/DDBJ databases">
        <authorList>
            <person name="Sun Q."/>
            <person name="Mori K."/>
        </authorList>
    </citation>
    <scope>NUCLEOTIDE SEQUENCE [LARGE SCALE GENOMIC DNA]</scope>
    <source>
        <strain evidence="2 3">JCM 12520</strain>
    </source>
</reference>
<comment type="caution">
    <text evidence="2">The sequence shown here is derived from an EMBL/GenBank/DDBJ whole genome shotgun (WGS) entry which is preliminary data.</text>
</comment>
<name>A0ABV5VXK6_9BACL</name>
<dbReference type="Gene3D" id="3.40.50.880">
    <property type="match status" value="1"/>
</dbReference>
<feature type="domain" description="DJ-1/PfpI" evidence="1">
    <location>
        <begin position="5"/>
        <end position="177"/>
    </location>
</feature>
<accession>A0ABV5VXK6</accession>
<dbReference type="PANTHER" id="PTHR43130">
    <property type="entry name" value="ARAC-FAMILY TRANSCRIPTIONAL REGULATOR"/>
    <property type="match status" value="1"/>
</dbReference>
<keyword evidence="3" id="KW-1185">Reference proteome</keyword>
<gene>
    <name evidence="2" type="ORF">ACFFNY_15880</name>
</gene>
<dbReference type="EC" id="4.2.1.-" evidence="2"/>
<dbReference type="EMBL" id="JBHMAG010000012">
    <property type="protein sequence ID" value="MFB9753044.1"/>
    <property type="molecule type" value="Genomic_DNA"/>
</dbReference>
<protein>
    <submittedName>
        <fullName evidence="2">DJ-1/PfpI family protein</fullName>
        <ecNumber evidence="2">4.2.1.-</ecNumber>
    </submittedName>
</protein>
<dbReference type="InterPro" id="IPR029062">
    <property type="entry name" value="Class_I_gatase-like"/>
</dbReference>
<evidence type="ECO:0000313" key="3">
    <source>
        <dbReference type="Proteomes" id="UP001589619"/>
    </source>
</evidence>